<proteinExistence type="evidence at transcript level"/>
<name>I3S0Q8_LOTJA</name>
<dbReference type="PROSITE" id="PS51257">
    <property type="entry name" value="PROKAR_LIPOPROTEIN"/>
    <property type="match status" value="1"/>
</dbReference>
<dbReference type="EMBL" id="BT134055">
    <property type="protein sequence ID" value="AFK33850.1"/>
    <property type="molecule type" value="mRNA"/>
</dbReference>
<sequence>MSCVRGVLVGLVCVGSGCGGFRASFAIWVAVSLVSLYIRCIGCWSSRIRVFRRLLITWKFGSVMLRPLVDVLC</sequence>
<organism evidence="1">
    <name type="scientific">Lotus japonicus</name>
    <name type="common">Lotus corniculatus var. japonicus</name>
    <dbReference type="NCBI Taxonomy" id="34305"/>
    <lineage>
        <taxon>Eukaryota</taxon>
        <taxon>Viridiplantae</taxon>
        <taxon>Streptophyta</taxon>
        <taxon>Embryophyta</taxon>
        <taxon>Tracheophyta</taxon>
        <taxon>Spermatophyta</taxon>
        <taxon>Magnoliopsida</taxon>
        <taxon>eudicotyledons</taxon>
        <taxon>Gunneridae</taxon>
        <taxon>Pentapetalae</taxon>
        <taxon>rosids</taxon>
        <taxon>fabids</taxon>
        <taxon>Fabales</taxon>
        <taxon>Fabaceae</taxon>
        <taxon>Papilionoideae</taxon>
        <taxon>50 kb inversion clade</taxon>
        <taxon>NPAAA clade</taxon>
        <taxon>Hologalegina</taxon>
        <taxon>robinioid clade</taxon>
        <taxon>Loteae</taxon>
        <taxon>Lotus</taxon>
    </lineage>
</organism>
<reference evidence="1" key="1">
    <citation type="submission" date="2012-05" db="EMBL/GenBank/DDBJ databases">
        <authorList>
            <person name="Krishnakumar V."/>
            <person name="Cheung F."/>
            <person name="Xiao Y."/>
            <person name="Chan A."/>
            <person name="Moskal W.A."/>
            <person name="Town C.D."/>
        </authorList>
    </citation>
    <scope>NUCLEOTIDE SEQUENCE</scope>
</reference>
<protein>
    <submittedName>
        <fullName evidence="1">Uncharacterized protein</fullName>
    </submittedName>
</protein>
<dbReference type="AlphaFoldDB" id="I3S0Q8"/>
<accession>I3S0Q8</accession>
<evidence type="ECO:0000313" key="1">
    <source>
        <dbReference type="EMBL" id="AFK33850.1"/>
    </source>
</evidence>